<dbReference type="EMBL" id="VEPZ02000937">
    <property type="protein sequence ID" value="KAE8709036.1"/>
    <property type="molecule type" value="Genomic_DNA"/>
</dbReference>
<dbReference type="Proteomes" id="UP000436088">
    <property type="component" value="Unassembled WGS sequence"/>
</dbReference>
<sequence>MVQKRKKLLKYLRRTDWDSYCLVLSKLGLRDTGDSENLNRGCAYLTGSKGDEKLGHLIEGCWRKFRKHSSSDSQANACHYNTDSRVDPMDRPILIGQGTLMIDVKVILRLTVEAQYKNLVDATWVKALLLDMEVLPTISCDNISIASTVVNPSSSTC</sequence>
<comment type="caution">
    <text evidence="1">The sequence shown here is derived from an EMBL/GenBank/DDBJ whole genome shotgun (WGS) entry which is preliminary data.</text>
</comment>
<dbReference type="PANTHER" id="PTHR47546">
    <property type="entry name" value="S15/NS1, RNA-BINDING PROTEIN"/>
    <property type="match status" value="1"/>
</dbReference>
<organism evidence="1 2">
    <name type="scientific">Hibiscus syriacus</name>
    <name type="common">Rose of Sharon</name>
    <dbReference type="NCBI Taxonomy" id="106335"/>
    <lineage>
        <taxon>Eukaryota</taxon>
        <taxon>Viridiplantae</taxon>
        <taxon>Streptophyta</taxon>
        <taxon>Embryophyta</taxon>
        <taxon>Tracheophyta</taxon>
        <taxon>Spermatophyta</taxon>
        <taxon>Magnoliopsida</taxon>
        <taxon>eudicotyledons</taxon>
        <taxon>Gunneridae</taxon>
        <taxon>Pentapetalae</taxon>
        <taxon>rosids</taxon>
        <taxon>malvids</taxon>
        <taxon>Malvales</taxon>
        <taxon>Malvaceae</taxon>
        <taxon>Malvoideae</taxon>
        <taxon>Hibiscus</taxon>
    </lineage>
</organism>
<dbReference type="PANTHER" id="PTHR47546:SF3">
    <property type="entry name" value="30S RIBOSOMAL PROTEIN S15, CHLOROPLASTIC"/>
    <property type="match status" value="1"/>
</dbReference>
<proteinExistence type="predicted"/>
<gene>
    <name evidence="1" type="ORF">F3Y22_tig00110332pilonHSYRG00788</name>
</gene>
<dbReference type="Gene3D" id="1.10.287.10">
    <property type="entry name" value="S15/NS1, RNA-binding"/>
    <property type="match status" value="1"/>
</dbReference>
<dbReference type="AlphaFoldDB" id="A0A6A3AX83"/>
<dbReference type="InterPro" id="IPR009068">
    <property type="entry name" value="uS15_NS1_RNA-bd_sf"/>
</dbReference>
<dbReference type="SUPFAM" id="SSF47060">
    <property type="entry name" value="S15/NS1 RNA-binding domain"/>
    <property type="match status" value="1"/>
</dbReference>
<accession>A0A6A3AX83</accession>
<evidence type="ECO:0000313" key="1">
    <source>
        <dbReference type="EMBL" id="KAE8709036.1"/>
    </source>
</evidence>
<reference evidence="1" key="1">
    <citation type="submission" date="2019-09" db="EMBL/GenBank/DDBJ databases">
        <title>Draft genome information of white flower Hibiscus syriacus.</title>
        <authorList>
            <person name="Kim Y.-M."/>
        </authorList>
    </citation>
    <scope>NUCLEOTIDE SEQUENCE [LARGE SCALE GENOMIC DNA]</scope>
    <source>
        <strain evidence="1">YM2019G1</strain>
    </source>
</reference>
<name>A0A6A3AX83_HIBSY</name>
<protein>
    <submittedName>
        <fullName evidence="1">Disease resistance protein RDL6/RF9-like</fullName>
    </submittedName>
</protein>
<evidence type="ECO:0000313" key="2">
    <source>
        <dbReference type="Proteomes" id="UP000436088"/>
    </source>
</evidence>
<keyword evidence="2" id="KW-1185">Reference proteome</keyword>